<dbReference type="PROSITE" id="PS00086">
    <property type="entry name" value="CYTOCHROME_P450"/>
    <property type="match status" value="1"/>
</dbReference>
<keyword evidence="6 8" id="KW-0408">Iron</keyword>
<comment type="similarity">
    <text evidence="2 9">Belongs to the cytochrome P450 family.</text>
</comment>
<dbReference type="PRINTS" id="PR00463">
    <property type="entry name" value="EP450I"/>
</dbReference>
<accession>A0A2R3U997</accession>
<dbReference type="Pfam" id="PF00067">
    <property type="entry name" value="p450"/>
    <property type="match status" value="1"/>
</dbReference>
<dbReference type="SUPFAM" id="SSF48264">
    <property type="entry name" value="Cytochrome P450"/>
    <property type="match status" value="1"/>
</dbReference>
<dbReference type="GO" id="GO:0020037">
    <property type="term" value="F:heme binding"/>
    <property type="evidence" value="ECO:0007669"/>
    <property type="project" value="InterPro"/>
</dbReference>
<evidence type="ECO:0000256" key="8">
    <source>
        <dbReference type="PIRSR" id="PIRSR602401-1"/>
    </source>
</evidence>
<proteinExistence type="evidence at transcript level"/>
<keyword evidence="3 8" id="KW-0349">Heme</keyword>
<feature type="transmembrane region" description="Helical" evidence="11">
    <location>
        <begin position="85"/>
        <end position="107"/>
    </location>
</feature>
<evidence type="ECO:0000256" key="6">
    <source>
        <dbReference type="ARBA" id="ARBA00023004"/>
    </source>
</evidence>
<evidence type="ECO:0000256" key="5">
    <source>
        <dbReference type="ARBA" id="ARBA00023002"/>
    </source>
</evidence>
<dbReference type="InterPro" id="IPR051996">
    <property type="entry name" value="Cytochrome_P450_78A"/>
</dbReference>
<dbReference type="PANTHER" id="PTHR47946:SF31">
    <property type="entry name" value="CYTOCHROME P450"/>
    <property type="match status" value="1"/>
</dbReference>
<organism evidence="12">
    <name type="scientific">Plagiochasma appendiculatum</name>
    <dbReference type="NCBI Taxonomy" id="157224"/>
    <lineage>
        <taxon>Eukaryota</taxon>
        <taxon>Viridiplantae</taxon>
        <taxon>Streptophyta</taxon>
        <taxon>Embryophyta</taxon>
        <taxon>Marchantiophyta</taxon>
        <taxon>Marchantiopsida</taxon>
        <taxon>Marchantiidae</taxon>
        <taxon>Marchantiales</taxon>
        <taxon>Aytoniaceae</taxon>
        <taxon>Plagiochasma</taxon>
    </lineage>
</organism>
<dbReference type="InterPro" id="IPR001128">
    <property type="entry name" value="Cyt_P450"/>
</dbReference>
<dbReference type="InterPro" id="IPR017972">
    <property type="entry name" value="Cyt_P450_CS"/>
</dbReference>
<keyword evidence="11" id="KW-1133">Transmembrane helix</keyword>
<dbReference type="PANTHER" id="PTHR47946">
    <property type="entry name" value="CYTOCHROME P450 78A7-RELATED"/>
    <property type="match status" value="1"/>
</dbReference>
<dbReference type="GO" id="GO:0016705">
    <property type="term" value="F:oxidoreductase activity, acting on paired donors, with incorporation or reduction of molecular oxygen"/>
    <property type="evidence" value="ECO:0007669"/>
    <property type="project" value="InterPro"/>
</dbReference>
<evidence type="ECO:0000256" key="4">
    <source>
        <dbReference type="ARBA" id="ARBA00022723"/>
    </source>
</evidence>
<dbReference type="InterPro" id="IPR036396">
    <property type="entry name" value="Cyt_P450_sf"/>
</dbReference>
<dbReference type="InterPro" id="IPR002401">
    <property type="entry name" value="Cyt_P450_E_grp-I"/>
</dbReference>
<evidence type="ECO:0000256" key="1">
    <source>
        <dbReference type="ARBA" id="ARBA00001971"/>
    </source>
</evidence>
<keyword evidence="7 9" id="KW-0503">Monooxygenase</keyword>
<name>A0A2R3U997_9MARC</name>
<comment type="cofactor">
    <cofactor evidence="1 8">
        <name>heme</name>
        <dbReference type="ChEBI" id="CHEBI:30413"/>
    </cofactor>
</comment>
<dbReference type="AlphaFoldDB" id="A0A2R3U997"/>
<dbReference type="GO" id="GO:0005506">
    <property type="term" value="F:iron ion binding"/>
    <property type="evidence" value="ECO:0007669"/>
    <property type="project" value="InterPro"/>
</dbReference>
<dbReference type="EMBL" id="MF983808">
    <property type="protein sequence ID" value="AVQ09750.1"/>
    <property type="molecule type" value="mRNA"/>
</dbReference>
<evidence type="ECO:0000256" key="10">
    <source>
        <dbReference type="SAM" id="MobiDB-lite"/>
    </source>
</evidence>
<evidence type="ECO:0000256" key="2">
    <source>
        <dbReference type="ARBA" id="ARBA00010617"/>
    </source>
</evidence>
<dbReference type="Gene3D" id="1.10.630.10">
    <property type="entry name" value="Cytochrome P450"/>
    <property type="match status" value="1"/>
</dbReference>
<keyword evidence="11" id="KW-0472">Membrane</keyword>
<evidence type="ECO:0000256" key="9">
    <source>
        <dbReference type="RuleBase" id="RU000461"/>
    </source>
</evidence>
<keyword evidence="5 9" id="KW-0560">Oxidoreductase</keyword>
<dbReference type="PRINTS" id="PR00385">
    <property type="entry name" value="P450"/>
</dbReference>
<sequence>MESKCNSLGFRKDQLGSSTSPGGTVSQNVITSLAISAGSALSGGLRFAQLGLMCFIGVVLPTVLYTCSTISQRKDSVFSGWDVDVAAWMLPVSAILLITTIAVLVSWCGTGGSAWGAARLRKLNIAPGPLGFPVVGCALDMQGLAHRKLAKLAKLHHAEKLMAFSVGCTRVVVTSDPDIAAEMLRGQSFQERPLKQAAEMLLFDRAMGFAAPGPYWLRLRRIAATCLFCPRQISANSSARQFEASRMLEAISDAAGISCSRGTNLPVKLRSFLQRAAVNNMTRIVFGKRYEFGASPVAEELEGMIRECFEALGAFNYADHFPGLRFLEMFDVSMKCRNLVPRVKAYVQGIIDEHRSGLVRDHGEVDMVDILLALEGDDRLSDNDMIAVLWEMIFRGTDTVAVTIEWALAEFILNPGWQERIQTELDTVVGCFRMVESCDMDKLPSLQAFITETFRVHPAGPLMSWARLSTRDVSLGGYDVPKGTTCMVNMWSILRNEKFYANPELFDPSRFIRSEGGKPVDVRGGDLRLAPFGSGRRICPGRELALAVVHLWTARLLQNYTWSSPQNPIDLSEDLKLSCEMLHSLEAVPTLRVPLFT</sequence>
<evidence type="ECO:0000256" key="11">
    <source>
        <dbReference type="SAM" id="Phobius"/>
    </source>
</evidence>
<feature type="transmembrane region" description="Helical" evidence="11">
    <location>
        <begin position="47"/>
        <end position="65"/>
    </location>
</feature>
<dbReference type="GO" id="GO:0004497">
    <property type="term" value="F:monooxygenase activity"/>
    <property type="evidence" value="ECO:0007669"/>
    <property type="project" value="UniProtKB-KW"/>
</dbReference>
<evidence type="ECO:0000256" key="3">
    <source>
        <dbReference type="ARBA" id="ARBA00022617"/>
    </source>
</evidence>
<keyword evidence="4 8" id="KW-0479">Metal-binding</keyword>
<reference evidence="12" key="1">
    <citation type="submission" date="2017-09" db="EMBL/GenBank/DDBJ databases">
        <authorList>
            <person name="Ehlers B."/>
            <person name="Leendertz F.H."/>
        </authorList>
    </citation>
    <scope>NUCLEOTIDE SEQUENCE</scope>
</reference>
<feature type="binding site" description="axial binding residue" evidence="8">
    <location>
        <position position="539"/>
    </location>
    <ligand>
        <name>heme</name>
        <dbReference type="ChEBI" id="CHEBI:30413"/>
    </ligand>
    <ligandPart>
        <name>Fe</name>
        <dbReference type="ChEBI" id="CHEBI:18248"/>
    </ligandPart>
</feature>
<keyword evidence="11" id="KW-0812">Transmembrane</keyword>
<reference evidence="12" key="2">
    <citation type="journal article" date="2018" name="Plant Cell Physiol.">
        <title>A bHLH Transcription Factor Regulates Bisbibenzyl Biosynthesis in the Liverwort Plagiochasma appendiculatum.</title>
        <authorList>
            <person name="Wu Y.F."/>
            <person name="Zhao Y."/>
            <person name="Liu X.Y."/>
            <person name="Gao S."/>
            <person name="Cheng A.X."/>
            <person name="Lou H.X."/>
        </authorList>
    </citation>
    <scope>NUCLEOTIDE SEQUENCE</scope>
</reference>
<evidence type="ECO:0000256" key="7">
    <source>
        <dbReference type="ARBA" id="ARBA00023033"/>
    </source>
</evidence>
<protein>
    <submittedName>
        <fullName evidence="12">Cytochrome P450-4</fullName>
    </submittedName>
</protein>
<feature type="region of interest" description="Disordered" evidence="10">
    <location>
        <begin position="1"/>
        <end position="23"/>
    </location>
</feature>
<evidence type="ECO:0000313" key="12">
    <source>
        <dbReference type="EMBL" id="AVQ09750.1"/>
    </source>
</evidence>